<evidence type="ECO:0000313" key="3">
    <source>
        <dbReference type="Proteomes" id="UP000186817"/>
    </source>
</evidence>
<comment type="caution">
    <text evidence="2">The sequence shown here is derived from an EMBL/GenBank/DDBJ whole genome shotgun (WGS) entry which is preliminary data.</text>
</comment>
<evidence type="ECO:0000313" key="2">
    <source>
        <dbReference type="EMBL" id="OLQ01829.1"/>
    </source>
</evidence>
<feature type="region of interest" description="Disordered" evidence="1">
    <location>
        <begin position="63"/>
        <end position="138"/>
    </location>
</feature>
<sequence>MLALQVKQALLLFKEKFDYAVFYCYGNHETWCHKSVGDEVITTATLLGDVWVVLGWYHKSWDTEPPLARPPGQGTGPLGQAGLSQRGKMVNWSPLDPNGVNGGDAAATAEAAQKIRSNRDEGTAAEGRPSNPKVGQSY</sequence>
<evidence type="ECO:0000256" key="1">
    <source>
        <dbReference type="SAM" id="MobiDB-lite"/>
    </source>
</evidence>
<dbReference type="EMBL" id="LSRX01000280">
    <property type="protein sequence ID" value="OLQ01829.1"/>
    <property type="molecule type" value="Genomic_DNA"/>
</dbReference>
<keyword evidence="3" id="KW-1185">Reference proteome</keyword>
<dbReference type="Proteomes" id="UP000186817">
    <property type="component" value="Unassembled WGS sequence"/>
</dbReference>
<accession>A0A1Q9E347</accession>
<organism evidence="2 3">
    <name type="scientific">Symbiodinium microadriaticum</name>
    <name type="common">Dinoflagellate</name>
    <name type="synonym">Zooxanthella microadriatica</name>
    <dbReference type="NCBI Taxonomy" id="2951"/>
    <lineage>
        <taxon>Eukaryota</taxon>
        <taxon>Sar</taxon>
        <taxon>Alveolata</taxon>
        <taxon>Dinophyceae</taxon>
        <taxon>Suessiales</taxon>
        <taxon>Symbiodiniaceae</taxon>
        <taxon>Symbiodinium</taxon>
    </lineage>
</organism>
<dbReference type="AlphaFoldDB" id="A0A1Q9E347"/>
<dbReference type="OrthoDB" id="550558at2759"/>
<protein>
    <submittedName>
        <fullName evidence="2">Uncharacterized protein</fullName>
    </submittedName>
</protein>
<reference evidence="2 3" key="1">
    <citation type="submission" date="2016-02" db="EMBL/GenBank/DDBJ databases">
        <title>Genome analysis of coral dinoflagellate symbionts highlights evolutionary adaptations to a symbiotic lifestyle.</title>
        <authorList>
            <person name="Aranda M."/>
            <person name="Li Y."/>
            <person name="Liew Y.J."/>
            <person name="Baumgarten S."/>
            <person name="Simakov O."/>
            <person name="Wilson M."/>
            <person name="Piel J."/>
            <person name="Ashoor H."/>
            <person name="Bougouffa S."/>
            <person name="Bajic V.B."/>
            <person name="Ryu T."/>
            <person name="Ravasi T."/>
            <person name="Bayer T."/>
            <person name="Micklem G."/>
            <person name="Kim H."/>
            <person name="Bhak J."/>
            <person name="Lajeunesse T.C."/>
            <person name="Voolstra C.R."/>
        </authorList>
    </citation>
    <scope>NUCLEOTIDE SEQUENCE [LARGE SCALE GENOMIC DNA]</scope>
    <source>
        <strain evidence="2 3">CCMP2467</strain>
    </source>
</reference>
<gene>
    <name evidence="2" type="ORF">AK812_SmicGene15388</name>
</gene>
<proteinExistence type="predicted"/>
<name>A0A1Q9E347_SYMMI</name>